<reference evidence="2 3" key="1">
    <citation type="journal article" date="2014" name="Mol. Ecol.">
        <title>Evolution of Synechococcus.</title>
        <authorList>
            <person name="Dvorak P."/>
            <person name="Casamatta D."/>
            <person name="Hasler P."/>
            <person name="Poulickova A."/>
            <person name="Ondrej V."/>
            <person name="Sanges R."/>
        </authorList>
    </citation>
    <scope>NUCLEOTIDE SEQUENCE [LARGE SCALE GENOMIC DNA]</scope>
    <source>
        <strain evidence="2 3">CAUP A 1101</strain>
    </source>
</reference>
<comment type="caution">
    <text evidence="2">The sequence shown here is derived from an EMBL/GenBank/DDBJ whole genome shotgun (WGS) entry which is preliminary data.</text>
</comment>
<proteinExistence type="predicted"/>
<evidence type="ECO:0000313" key="3">
    <source>
        <dbReference type="Proteomes" id="UP000030170"/>
    </source>
</evidence>
<keyword evidence="1" id="KW-0472">Membrane</keyword>
<feature type="transmembrane region" description="Helical" evidence="1">
    <location>
        <begin position="6"/>
        <end position="25"/>
    </location>
</feature>
<protein>
    <submittedName>
        <fullName evidence="2">Uncharacterized protein</fullName>
    </submittedName>
</protein>
<dbReference type="OrthoDB" id="532758at2"/>
<gene>
    <name evidence="2" type="ORF">DO97_03970</name>
</gene>
<keyword evidence="1" id="KW-1133">Transmembrane helix</keyword>
<accession>A0A098TKR6</accession>
<name>A0A098TKR6_9CYAN</name>
<feature type="transmembrane region" description="Helical" evidence="1">
    <location>
        <begin position="73"/>
        <end position="94"/>
    </location>
</feature>
<sequence length="99" mass="10932">MSLVHLAVQSAIAIACSCVASILIPRQLPGRWVSLVLIGFVGVLLGEWGFRMLNQQFGVTSSVLTWQFQGVQIVPAILGSAAIIYVITLLLQWVRYYDR</sequence>
<organism evidence="2 3">
    <name type="scientific">Neosynechococcus sphagnicola sy1</name>
    <dbReference type="NCBI Taxonomy" id="1497020"/>
    <lineage>
        <taxon>Bacteria</taxon>
        <taxon>Bacillati</taxon>
        <taxon>Cyanobacteriota</taxon>
        <taxon>Cyanophyceae</taxon>
        <taxon>Neosynechococcales</taxon>
        <taxon>Neosynechococcaceae</taxon>
        <taxon>Neosynechococcus</taxon>
    </lineage>
</organism>
<evidence type="ECO:0000313" key="2">
    <source>
        <dbReference type="EMBL" id="KGF72876.1"/>
    </source>
</evidence>
<feature type="transmembrane region" description="Helical" evidence="1">
    <location>
        <begin position="32"/>
        <end position="53"/>
    </location>
</feature>
<dbReference type="EMBL" id="JJML01000017">
    <property type="protein sequence ID" value="KGF72876.1"/>
    <property type="molecule type" value="Genomic_DNA"/>
</dbReference>
<dbReference type="AlphaFoldDB" id="A0A098TKR6"/>
<keyword evidence="1" id="KW-0812">Transmembrane</keyword>
<evidence type="ECO:0000256" key="1">
    <source>
        <dbReference type="SAM" id="Phobius"/>
    </source>
</evidence>
<keyword evidence="3" id="KW-1185">Reference proteome</keyword>
<dbReference type="Proteomes" id="UP000030170">
    <property type="component" value="Unassembled WGS sequence"/>
</dbReference>
<dbReference type="RefSeq" id="WP_036532545.1">
    <property type="nucleotide sequence ID" value="NZ_JJML01000017.1"/>
</dbReference>